<dbReference type="PANTHER" id="PTHR43431:SF7">
    <property type="entry name" value="OXIDOREDUCTASE, SHORT CHAIN DEHYDROGENASE_REDUCTASE FAMILY (AFU_ORTHOLOGUE AFUA_5G14000)"/>
    <property type="match status" value="1"/>
</dbReference>
<accession>A0A0E3WHU9</accession>
<dbReference type="RefSeq" id="WP_046503757.1">
    <property type="nucleotide sequence ID" value="NZ_LN831776.1"/>
</dbReference>
<dbReference type="Gene3D" id="3.40.50.720">
    <property type="entry name" value="NAD(P)-binding Rossmann-like Domain"/>
    <property type="match status" value="1"/>
</dbReference>
<dbReference type="AlphaFoldDB" id="A0A0E3WHU9"/>
<dbReference type="HOGENOM" id="CLU_010194_17_2_9"/>
<proteinExistence type="predicted"/>
<sequence>MKTIAIIGAGPGLGFSLAKTFGKHGFRVALVSRSQEKLNHYSDQLNQMGIEARGFSADITNKMQLAAAFQQIKNTFGTIDVVEFSPHSGNVPITPILETTDESVFHIFNNVVIGAINTARQVIPEMVERGHGALLFTTDLTAIRSNPLFGNTGIAMSALRNYILNLQERLLPLGVFVGHLSISPLIKKGSSFEPDEVAEAWFNLYEKREQSEETFPKGIMSLLN</sequence>
<dbReference type="EMBL" id="LN831776">
    <property type="protein sequence ID" value="CQR55918.1"/>
    <property type="molecule type" value="Genomic_DNA"/>
</dbReference>
<dbReference type="PATRIC" id="fig|1073571.4.peg.3761"/>
<dbReference type="Proteomes" id="UP000033163">
    <property type="component" value="Chromosome I"/>
</dbReference>
<dbReference type="Pfam" id="PF00106">
    <property type="entry name" value="adh_short"/>
    <property type="match status" value="1"/>
</dbReference>
<name>A0A0E3WHU9_9BACL</name>
<evidence type="ECO:0000313" key="1">
    <source>
        <dbReference type="EMBL" id="CQR55918.1"/>
    </source>
</evidence>
<dbReference type="SUPFAM" id="SSF51735">
    <property type="entry name" value="NAD(P)-binding Rossmann-fold domains"/>
    <property type="match status" value="1"/>
</dbReference>
<dbReference type="InterPro" id="IPR002347">
    <property type="entry name" value="SDR_fam"/>
</dbReference>
<organism evidence="1 2">
    <name type="scientific">Paenibacillus riograndensis SBR5</name>
    <dbReference type="NCBI Taxonomy" id="1073571"/>
    <lineage>
        <taxon>Bacteria</taxon>
        <taxon>Bacillati</taxon>
        <taxon>Bacillota</taxon>
        <taxon>Bacilli</taxon>
        <taxon>Bacillales</taxon>
        <taxon>Paenibacillaceae</taxon>
        <taxon>Paenibacillus</taxon>
        <taxon>Paenibacillus sonchi group</taxon>
    </lineage>
</organism>
<dbReference type="KEGG" id="pri:PRIO_3515"/>
<dbReference type="PANTHER" id="PTHR43431">
    <property type="entry name" value="OXIDOREDUCTASE, SHORT CHAIN DEHYDROGENASE/REDUCTASE FAMILY (AFU_ORTHOLOGUE AFUA_5G14000)"/>
    <property type="match status" value="1"/>
</dbReference>
<evidence type="ECO:0000313" key="2">
    <source>
        <dbReference type="Proteomes" id="UP000033163"/>
    </source>
</evidence>
<protein>
    <submittedName>
        <fullName evidence="1">Short-chain dehydrogenase/reductase SDR</fullName>
    </submittedName>
</protein>
<reference evidence="2" key="1">
    <citation type="submission" date="2015-03" db="EMBL/GenBank/DDBJ databases">
        <authorList>
            <person name="Wibberg D."/>
        </authorList>
    </citation>
    <scope>NUCLEOTIDE SEQUENCE [LARGE SCALE GENOMIC DNA]</scope>
</reference>
<dbReference type="InterPro" id="IPR036291">
    <property type="entry name" value="NAD(P)-bd_dom_sf"/>
</dbReference>
<gene>
    <name evidence="1" type="ORF">PRIO_3515</name>
</gene>